<reference evidence="3 4" key="1">
    <citation type="submission" date="2019-03" db="EMBL/GenBank/DDBJ databases">
        <title>Genomic Encyclopedia of Type Strains, Phase IV (KMG-IV): sequencing the most valuable type-strain genomes for metagenomic binning, comparative biology and taxonomic classification.</title>
        <authorList>
            <person name="Goeker M."/>
        </authorList>
    </citation>
    <scope>NUCLEOTIDE SEQUENCE [LARGE SCALE GENOMIC DNA]</scope>
    <source>
        <strain evidence="3 4">DSM 18063</strain>
    </source>
</reference>
<accession>A0A4R2Q6X9</accession>
<keyword evidence="1" id="KW-1133">Transmembrane helix</keyword>
<comment type="caution">
    <text evidence="3">The sequence shown here is derived from an EMBL/GenBank/DDBJ whole genome shotgun (WGS) entry which is preliminary data.</text>
</comment>
<protein>
    <submittedName>
        <fullName evidence="3">Putative membrane protein</fullName>
    </submittedName>
</protein>
<feature type="transmembrane region" description="Helical" evidence="1">
    <location>
        <begin position="46"/>
        <end position="65"/>
    </location>
</feature>
<keyword evidence="1" id="KW-0812">Transmembrane</keyword>
<dbReference type="EMBL" id="SLXP01000003">
    <property type="protein sequence ID" value="TCP42455.1"/>
    <property type="molecule type" value="Genomic_DNA"/>
</dbReference>
<evidence type="ECO:0000313" key="3">
    <source>
        <dbReference type="EMBL" id="TCP42455.1"/>
    </source>
</evidence>
<feature type="transmembrane region" description="Helical" evidence="1">
    <location>
        <begin position="7"/>
        <end position="26"/>
    </location>
</feature>
<keyword evidence="1" id="KW-0472">Membrane</keyword>
<keyword evidence="4" id="KW-1185">Reference proteome</keyword>
<feature type="transmembrane region" description="Helical" evidence="1">
    <location>
        <begin position="77"/>
        <end position="96"/>
    </location>
</feature>
<dbReference type="InterPro" id="IPR012429">
    <property type="entry name" value="HGSNAT_cat"/>
</dbReference>
<feature type="domain" description="Heparan-alpha-glucosaminide N-acetyltransferase catalytic" evidence="2">
    <location>
        <begin position="4"/>
        <end position="223"/>
    </location>
</feature>
<dbReference type="AlphaFoldDB" id="A0A4R2Q6X9"/>
<name>A0A4R2Q6X9_9RHOB</name>
<feature type="transmembrane region" description="Helical" evidence="1">
    <location>
        <begin position="215"/>
        <end position="235"/>
    </location>
</feature>
<gene>
    <name evidence="3" type="ORF">EV662_103367</name>
</gene>
<dbReference type="Pfam" id="PF07786">
    <property type="entry name" value="HGSNAT_cat"/>
    <property type="match status" value="1"/>
</dbReference>
<evidence type="ECO:0000313" key="4">
    <source>
        <dbReference type="Proteomes" id="UP000294835"/>
    </source>
</evidence>
<dbReference type="RefSeq" id="WP_243695799.1">
    <property type="nucleotide sequence ID" value="NZ_SLXP01000003.1"/>
</dbReference>
<evidence type="ECO:0000259" key="2">
    <source>
        <dbReference type="Pfam" id="PF07786"/>
    </source>
</evidence>
<evidence type="ECO:0000256" key="1">
    <source>
        <dbReference type="SAM" id="Phobius"/>
    </source>
</evidence>
<proteinExistence type="predicted"/>
<feature type="transmembrane region" description="Helical" evidence="1">
    <location>
        <begin position="168"/>
        <end position="185"/>
    </location>
</feature>
<feature type="transmembrane region" description="Helical" evidence="1">
    <location>
        <begin position="102"/>
        <end position="121"/>
    </location>
</feature>
<sequence>MSGRVHAVDLARSAALLGMALFHFTYDLEMFGHLPPGTAVSGGWRVLSIAVAGSFLVLAGVSLHLAHGHRLRPRAFLRRLAVIGAAAGLVTLGTRAMFPDSFVYFGILHSIAVASVIGLAFLRLPWAVTLAAALAVLALPRPLGPDWPWLDWTGLTATPRSSVDFEPLFPWLAPFLAGLALATLASRTGLWNRLRHPAPPGPALRALTWPGRHSLAIYLLHQPILIALVWAGTALSR</sequence>
<organism evidence="3 4">
    <name type="scientific">Rhodovulum marinum</name>
    <dbReference type="NCBI Taxonomy" id="320662"/>
    <lineage>
        <taxon>Bacteria</taxon>
        <taxon>Pseudomonadati</taxon>
        <taxon>Pseudomonadota</taxon>
        <taxon>Alphaproteobacteria</taxon>
        <taxon>Rhodobacterales</taxon>
        <taxon>Paracoccaceae</taxon>
        <taxon>Rhodovulum</taxon>
    </lineage>
</organism>
<dbReference type="Proteomes" id="UP000294835">
    <property type="component" value="Unassembled WGS sequence"/>
</dbReference>